<evidence type="ECO:0000313" key="1">
    <source>
        <dbReference type="EMBL" id="OAG08097.1"/>
    </source>
</evidence>
<accession>A0A177CMV2</accession>
<proteinExistence type="predicted"/>
<dbReference type="GeneID" id="28770149"/>
<protein>
    <submittedName>
        <fullName evidence="1">Uncharacterized protein</fullName>
    </submittedName>
</protein>
<reference evidence="1 2" key="1">
    <citation type="submission" date="2016-05" db="EMBL/GenBank/DDBJ databases">
        <title>Comparative analysis of secretome profiles of manganese(II)-oxidizing ascomycete fungi.</title>
        <authorList>
            <consortium name="DOE Joint Genome Institute"/>
            <person name="Zeiner C.A."/>
            <person name="Purvine S.O."/>
            <person name="Zink E.M."/>
            <person name="Wu S."/>
            <person name="Pasa-Tolic L."/>
            <person name="Chaput D.L."/>
            <person name="Haridas S."/>
            <person name="Grigoriev I.V."/>
            <person name="Santelli C.M."/>
            <person name="Hansel C.M."/>
        </authorList>
    </citation>
    <scope>NUCLEOTIDE SEQUENCE [LARGE SCALE GENOMIC DNA]</scope>
    <source>
        <strain evidence="1 2">AP3s5-JAC2a</strain>
    </source>
</reference>
<dbReference type="RefSeq" id="XP_018038462.1">
    <property type="nucleotide sequence ID" value="XM_018186663.1"/>
</dbReference>
<keyword evidence="2" id="KW-1185">Reference proteome</keyword>
<sequence length="151" mass="16061">MKHRQEKSVLDNTKTPALSACRAIPALGQLAPLLPITYYTPAPASPAKQAFGMPTNPMAHHAVAHAVAYSAVLAHHHGCTTAEDDSSVYRPGGSRPHCEALALYARCLYPGAYDSGSVPGSWVGSSRTLCAALAAGSWEELVRRPMRGVRR</sequence>
<evidence type="ECO:0000313" key="2">
    <source>
        <dbReference type="Proteomes" id="UP000077069"/>
    </source>
</evidence>
<dbReference type="Proteomes" id="UP000077069">
    <property type="component" value="Unassembled WGS sequence"/>
</dbReference>
<dbReference type="InParanoid" id="A0A177CMV2"/>
<dbReference type="OrthoDB" id="10562165at2759"/>
<dbReference type="EMBL" id="KV441550">
    <property type="protein sequence ID" value="OAG08097.1"/>
    <property type="molecule type" value="Genomic_DNA"/>
</dbReference>
<gene>
    <name evidence="1" type="ORF">CC84DRAFT_536933</name>
</gene>
<name>A0A177CMV2_9PLEO</name>
<organism evidence="1 2">
    <name type="scientific">Paraphaeosphaeria sporulosa</name>
    <dbReference type="NCBI Taxonomy" id="1460663"/>
    <lineage>
        <taxon>Eukaryota</taxon>
        <taxon>Fungi</taxon>
        <taxon>Dikarya</taxon>
        <taxon>Ascomycota</taxon>
        <taxon>Pezizomycotina</taxon>
        <taxon>Dothideomycetes</taxon>
        <taxon>Pleosporomycetidae</taxon>
        <taxon>Pleosporales</taxon>
        <taxon>Massarineae</taxon>
        <taxon>Didymosphaeriaceae</taxon>
        <taxon>Paraphaeosphaeria</taxon>
    </lineage>
</organism>
<dbReference type="AlphaFoldDB" id="A0A177CMV2"/>